<dbReference type="Proteomes" id="UP000248544">
    <property type="component" value="Unassembled WGS sequence"/>
</dbReference>
<evidence type="ECO:0000313" key="2">
    <source>
        <dbReference type="EMBL" id="PZG32460.1"/>
    </source>
</evidence>
<feature type="signal peptide" evidence="1">
    <location>
        <begin position="1"/>
        <end position="29"/>
    </location>
</feature>
<feature type="chain" id="PRO_5016089012" evidence="1">
    <location>
        <begin position="30"/>
        <end position="70"/>
    </location>
</feature>
<gene>
    <name evidence="2" type="ORF">C1I98_29320</name>
</gene>
<keyword evidence="1" id="KW-0732">Signal</keyword>
<proteinExistence type="predicted"/>
<sequence length="70" mass="7214">MRIVRKVLITTALTTTLASGTIAGLPAQAETVATEKRVVAAGPELIMMGQSAGGGAIMMGQAEWKRIVMG</sequence>
<organism evidence="2 3">
    <name type="scientific">Spongiactinospora gelatinilytica</name>
    <dbReference type="NCBI Taxonomy" id="2666298"/>
    <lineage>
        <taxon>Bacteria</taxon>
        <taxon>Bacillati</taxon>
        <taxon>Actinomycetota</taxon>
        <taxon>Actinomycetes</taxon>
        <taxon>Streptosporangiales</taxon>
        <taxon>Streptosporangiaceae</taxon>
        <taxon>Spongiactinospora</taxon>
    </lineage>
</organism>
<dbReference type="RefSeq" id="WP_111170642.1">
    <property type="nucleotide sequence ID" value="NZ_POUA01000307.1"/>
</dbReference>
<dbReference type="AlphaFoldDB" id="A0A2W2G4W4"/>
<protein>
    <submittedName>
        <fullName evidence="2">Uncharacterized protein</fullName>
    </submittedName>
</protein>
<dbReference type="EMBL" id="POUA01000307">
    <property type="protein sequence ID" value="PZG32460.1"/>
    <property type="molecule type" value="Genomic_DNA"/>
</dbReference>
<evidence type="ECO:0000256" key="1">
    <source>
        <dbReference type="SAM" id="SignalP"/>
    </source>
</evidence>
<name>A0A2W2G4W4_9ACTN</name>
<evidence type="ECO:0000313" key="3">
    <source>
        <dbReference type="Proteomes" id="UP000248544"/>
    </source>
</evidence>
<comment type="caution">
    <text evidence="2">The sequence shown here is derived from an EMBL/GenBank/DDBJ whole genome shotgun (WGS) entry which is preliminary data.</text>
</comment>
<keyword evidence="3" id="KW-1185">Reference proteome</keyword>
<reference evidence="2 3" key="1">
    <citation type="submission" date="2018-01" db="EMBL/GenBank/DDBJ databases">
        <title>Draft genome sequence of Sphaerisporangium sp. 7K107.</title>
        <authorList>
            <person name="Sahin N."/>
            <person name="Saygin H."/>
            <person name="Ay H."/>
        </authorList>
    </citation>
    <scope>NUCLEOTIDE SEQUENCE [LARGE SCALE GENOMIC DNA]</scope>
    <source>
        <strain evidence="2 3">7K107</strain>
    </source>
</reference>
<accession>A0A2W2G4W4</accession>